<evidence type="ECO:0000256" key="7">
    <source>
        <dbReference type="ARBA" id="ARBA00082359"/>
    </source>
</evidence>
<evidence type="ECO:0000256" key="1">
    <source>
        <dbReference type="ARBA" id="ARBA00004137"/>
    </source>
</evidence>
<dbReference type="PANTHER" id="PTHR11387">
    <property type="entry name" value="CYTOCHROME C OXIDASE SUBUNIT 6B"/>
    <property type="match status" value="1"/>
</dbReference>
<dbReference type="Pfam" id="PF02297">
    <property type="entry name" value="COX6B"/>
    <property type="match status" value="1"/>
</dbReference>
<sequence>MSEENSINTATAQIKTEESPLHTVGFDARFPQQNQTKHCWQAYVDYHKCINIKGEDFAPCKVFWRTYNSLCPVDWIEKWDEQREKGIFAGNVSADCEMLLKAFLSTNLPRSYVIQSFYYAASNVVAHVWLINTLIGSRFIQDLM</sequence>
<reference evidence="9" key="1">
    <citation type="submission" date="2023-07" db="EMBL/GenBank/DDBJ databases">
        <title>A draft genome of Kazachstania heterogenica Y-27499.</title>
        <authorList>
            <person name="Donic C."/>
            <person name="Kralova J.S."/>
            <person name="Fidel L."/>
            <person name="Ben-Dor S."/>
            <person name="Jung S."/>
        </authorList>
    </citation>
    <scope>NUCLEOTIDE SEQUENCE [LARGE SCALE GENOMIC DNA]</scope>
    <source>
        <strain evidence="9">Y27499</strain>
    </source>
</reference>
<dbReference type="EMBL" id="JAWIZZ010000051">
    <property type="protein sequence ID" value="KAK5778818.1"/>
    <property type="molecule type" value="Genomic_DNA"/>
</dbReference>
<keyword evidence="4" id="KW-0496">Mitochondrion</keyword>
<proteinExistence type="inferred from homology"/>
<name>A0AAN7WLI8_9SACH</name>
<dbReference type="GO" id="GO:0045277">
    <property type="term" value="C:respiratory chain complex IV"/>
    <property type="evidence" value="ECO:0007669"/>
    <property type="project" value="InterPro"/>
</dbReference>
<comment type="subcellular location">
    <subcellularLocation>
        <location evidence="1">Mitochondrion inner membrane</location>
        <topology evidence="1">Peripheral membrane protein</topology>
        <orientation evidence="1">Intermembrane side</orientation>
    </subcellularLocation>
</comment>
<keyword evidence="5" id="KW-1015">Disulfide bond</keyword>
<dbReference type="GO" id="GO:0005743">
    <property type="term" value="C:mitochondrial inner membrane"/>
    <property type="evidence" value="ECO:0007669"/>
    <property type="project" value="UniProtKB-SubCell"/>
</dbReference>
<dbReference type="PROSITE" id="PS51808">
    <property type="entry name" value="CHCH"/>
    <property type="match status" value="1"/>
</dbReference>
<dbReference type="FunFam" id="1.10.10.140:FF:000001">
    <property type="entry name" value="Cytochrome c oxidase subunit 6B1"/>
    <property type="match status" value="1"/>
</dbReference>
<evidence type="ECO:0000313" key="8">
    <source>
        <dbReference type="EMBL" id="KAK5778818.1"/>
    </source>
</evidence>
<accession>A0AAN7WLI8</accession>
<comment type="similarity">
    <text evidence="3">Belongs to the cytochrome c oxidase subunit 6B family.</text>
</comment>
<dbReference type="CDD" id="cd00926">
    <property type="entry name" value="Cyt_c_Oxidase_VIb"/>
    <property type="match status" value="1"/>
</dbReference>
<dbReference type="Gene3D" id="1.10.10.140">
    <property type="entry name" value="Cytochrome c oxidase, subunit VIb"/>
    <property type="match status" value="1"/>
</dbReference>
<dbReference type="SUPFAM" id="SSF47694">
    <property type="entry name" value="Cytochrome c oxidase subunit h"/>
    <property type="match status" value="1"/>
</dbReference>
<evidence type="ECO:0000256" key="4">
    <source>
        <dbReference type="ARBA" id="ARBA00023128"/>
    </source>
</evidence>
<evidence type="ECO:0000256" key="6">
    <source>
        <dbReference type="ARBA" id="ARBA00074891"/>
    </source>
</evidence>
<dbReference type="Proteomes" id="UP001306508">
    <property type="component" value="Unassembled WGS sequence"/>
</dbReference>
<evidence type="ECO:0000256" key="3">
    <source>
        <dbReference type="ARBA" id="ARBA00006425"/>
    </source>
</evidence>
<comment type="pathway">
    <text evidence="2">Energy metabolism; oxidative phosphorylation.</text>
</comment>
<dbReference type="GO" id="GO:0006123">
    <property type="term" value="P:mitochondrial electron transport, cytochrome c to oxygen"/>
    <property type="evidence" value="ECO:0007669"/>
    <property type="project" value="UniProtKB-ARBA"/>
</dbReference>
<dbReference type="AlphaFoldDB" id="A0AAN7WLI8"/>
<comment type="caution">
    <text evidence="8">The sequence shown here is derived from an EMBL/GenBank/DDBJ whole genome shotgun (WGS) entry which is preliminary data.</text>
</comment>
<evidence type="ECO:0000256" key="5">
    <source>
        <dbReference type="ARBA" id="ARBA00023157"/>
    </source>
</evidence>
<evidence type="ECO:0000313" key="9">
    <source>
        <dbReference type="Proteomes" id="UP001306508"/>
    </source>
</evidence>
<dbReference type="InterPro" id="IPR003213">
    <property type="entry name" value="Cyt_c_oxidase_su6B"/>
</dbReference>
<organism evidence="8 9">
    <name type="scientific">Arxiozyma heterogenica</name>
    <dbReference type="NCBI Taxonomy" id="278026"/>
    <lineage>
        <taxon>Eukaryota</taxon>
        <taxon>Fungi</taxon>
        <taxon>Dikarya</taxon>
        <taxon>Ascomycota</taxon>
        <taxon>Saccharomycotina</taxon>
        <taxon>Saccharomycetes</taxon>
        <taxon>Saccharomycetales</taxon>
        <taxon>Saccharomycetaceae</taxon>
        <taxon>Arxiozyma</taxon>
    </lineage>
</organism>
<evidence type="ECO:0000256" key="2">
    <source>
        <dbReference type="ARBA" id="ARBA00004673"/>
    </source>
</evidence>
<keyword evidence="9" id="KW-1185">Reference proteome</keyword>
<dbReference type="InterPro" id="IPR036549">
    <property type="entry name" value="CX6/COA6-like_sf"/>
</dbReference>
<gene>
    <name evidence="8" type="ORF">RI543_003742</name>
</gene>
<dbReference type="InterPro" id="IPR048280">
    <property type="entry name" value="COX6B-like"/>
</dbReference>
<protein>
    <recommendedName>
        <fullName evidence="6">Cytochrome c oxidase subunit 12, mitochondrial</fullName>
    </recommendedName>
    <alternativeName>
        <fullName evidence="7">Cytochrome c oxidase polypeptide VIb</fullName>
    </alternativeName>
</protein>